<organism evidence="2 3">
    <name type="scientific">Heligmosomoides polygyrus</name>
    <name type="common">Parasitic roundworm</name>
    <dbReference type="NCBI Taxonomy" id="6339"/>
    <lineage>
        <taxon>Eukaryota</taxon>
        <taxon>Metazoa</taxon>
        <taxon>Ecdysozoa</taxon>
        <taxon>Nematoda</taxon>
        <taxon>Chromadorea</taxon>
        <taxon>Rhabditida</taxon>
        <taxon>Rhabditina</taxon>
        <taxon>Rhabditomorpha</taxon>
        <taxon>Strongyloidea</taxon>
        <taxon>Heligmosomidae</taxon>
        <taxon>Heligmosomoides</taxon>
    </lineage>
</organism>
<dbReference type="Proteomes" id="UP000050761">
    <property type="component" value="Unassembled WGS sequence"/>
</dbReference>
<sequence length="124" mass="13707">MSYEITVQAVNGGELGRALHADRYESVTQSRGYRLPYWLCALAHLAPARAYVALLDAGSCRQDESSRFQSAKPEIPAIDDELYFVDIGSNASDAEESTSNSILEDDVDVNKYLFQTDKLITLLA</sequence>
<gene>
    <name evidence="1" type="ORF">HPBE_LOCUS23080</name>
</gene>
<evidence type="ECO:0000313" key="1">
    <source>
        <dbReference type="EMBL" id="VDP36470.1"/>
    </source>
</evidence>
<dbReference type="EMBL" id="UZAH01034663">
    <property type="protein sequence ID" value="VDP36470.1"/>
    <property type="molecule type" value="Genomic_DNA"/>
</dbReference>
<proteinExistence type="predicted"/>
<evidence type="ECO:0000313" key="2">
    <source>
        <dbReference type="Proteomes" id="UP000050761"/>
    </source>
</evidence>
<accession>A0A183GK60</accession>
<keyword evidence="2" id="KW-1185">Reference proteome</keyword>
<reference evidence="1 2" key="1">
    <citation type="submission" date="2018-11" db="EMBL/GenBank/DDBJ databases">
        <authorList>
            <consortium name="Pathogen Informatics"/>
        </authorList>
    </citation>
    <scope>NUCLEOTIDE SEQUENCE [LARGE SCALE GENOMIC DNA]</scope>
</reference>
<accession>A0A3P8CZG0</accession>
<name>A0A183GK60_HELPZ</name>
<protein>
    <submittedName>
        <fullName evidence="3">Transposase</fullName>
    </submittedName>
</protein>
<evidence type="ECO:0000313" key="3">
    <source>
        <dbReference type="WBParaSite" id="HPBE_0002307801-mRNA-1"/>
    </source>
</evidence>
<dbReference type="WBParaSite" id="HPBE_0002307801-mRNA-1">
    <property type="protein sequence ID" value="HPBE_0002307801-mRNA-1"/>
    <property type="gene ID" value="HPBE_0002307801"/>
</dbReference>
<reference evidence="3" key="2">
    <citation type="submission" date="2019-09" db="UniProtKB">
        <authorList>
            <consortium name="WormBaseParasite"/>
        </authorList>
    </citation>
    <scope>IDENTIFICATION</scope>
</reference>
<dbReference type="AlphaFoldDB" id="A0A183GK60"/>